<dbReference type="EMBL" id="WJYN01000010">
    <property type="protein sequence ID" value="MRT01139.1"/>
    <property type="molecule type" value="Genomic_DNA"/>
</dbReference>
<reference evidence="1 2" key="1">
    <citation type="submission" date="2019-11" db="EMBL/GenBank/DDBJ databases">
        <title>Phenotypic characterization of an OXA-22 and OXA-60 co-producing Ralstonia pickettii clinical strain.</title>
        <authorList>
            <person name="He F."/>
        </authorList>
    </citation>
    <scope>NUCLEOTIDE SEQUENCE [LARGE SCALE GENOMIC DNA]</scope>
    <source>
        <strain evidence="1 2">PSLESD1</strain>
    </source>
</reference>
<accession>A0A7X2HR63</accession>
<dbReference type="Proteomes" id="UP000441032">
    <property type="component" value="Unassembled WGS sequence"/>
</dbReference>
<evidence type="ECO:0000313" key="1">
    <source>
        <dbReference type="EMBL" id="MRT01139.1"/>
    </source>
</evidence>
<dbReference type="RefSeq" id="WP_154208489.1">
    <property type="nucleotide sequence ID" value="NZ_WJYN01000010.1"/>
</dbReference>
<organism evidence="1 2">
    <name type="scientific">Ralstonia pickettii</name>
    <name type="common">Burkholderia pickettii</name>
    <dbReference type="NCBI Taxonomy" id="329"/>
    <lineage>
        <taxon>Bacteria</taxon>
        <taxon>Pseudomonadati</taxon>
        <taxon>Pseudomonadota</taxon>
        <taxon>Betaproteobacteria</taxon>
        <taxon>Burkholderiales</taxon>
        <taxon>Burkholderiaceae</taxon>
        <taxon>Ralstonia</taxon>
    </lineage>
</organism>
<gene>
    <name evidence="1" type="ORF">GJQ57_21050</name>
</gene>
<evidence type="ECO:0000313" key="2">
    <source>
        <dbReference type="Proteomes" id="UP000441032"/>
    </source>
</evidence>
<comment type="caution">
    <text evidence="1">The sequence shown here is derived from an EMBL/GenBank/DDBJ whole genome shotgun (WGS) entry which is preliminary data.</text>
</comment>
<name>A0A7X2HR63_RALPI</name>
<proteinExistence type="predicted"/>
<sequence length="131" mass="13765">MAGAAQVSVRHVGAAEAIPLLALAERHATTEEKVEALAHAGHCFVMEQEGRTVFAWSVKPQGDELFILAAAGRAGFDLTRAGLAVIEQQAEGFASVAFLTRRPGLMRKAGALGYVPAGRAGNGVIMRKVLQ</sequence>
<protein>
    <submittedName>
        <fullName evidence="1">Uncharacterized protein</fullName>
    </submittedName>
</protein>
<dbReference type="AlphaFoldDB" id="A0A7X2HR63"/>